<sequence>MGLRLPPSEFHDFLLPFLVLRLGNAVEASEAARWMLCMHVCNGHGHSHPLNGTVPDNSLGLDGRSLHPIQTSYRREKKQNNNNVTDGGFELSSIAAMHA</sequence>
<proteinExistence type="predicted"/>
<name>A0A7C8JAS6_ORBOL</name>
<dbReference type="AlphaFoldDB" id="A0A7C8JAS6"/>
<accession>A0A7C8JAS6</accession>
<evidence type="ECO:0000313" key="1">
    <source>
        <dbReference type="EMBL" id="KAF3089587.1"/>
    </source>
</evidence>
<protein>
    <submittedName>
        <fullName evidence="1">Uncharacterized protein</fullName>
    </submittedName>
</protein>
<evidence type="ECO:0000313" key="2">
    <source>
        <dbReference type="Proteomes" id="UP000475325"/>
    </source>
</evidence>
<dbReference type="Proteomes" id="UP000475325">
    <property type="component" value="Unassembled WGS sequence"/>
</dbReference>
<organism evidence="1 2">
    <name type="scientific">Orbilia oligospora</name>
    <name type="common">Nematode-trapping fungus</name>
    <name type="synonym">Arthrobotrys oligospora</name>
    <dbReference type="NCBI Taxonomy" id="2813651"/>
    <lineage>
        <taxon>Eukaryota</taxon>
        <taxon>Fungi</taxon>
        <taxon>Dikarya</taxon>
        <taxon>Ascomycota</taxon>
        <taxon>Pezizomycotina</taxon>
        <taxon>Orbiliomycetes</taxon>
        <taxon>Orbiliales</taxon>
        <taxon>Orbiliaceae</taxon>
        <taxon>Orbilia</taxon>
    </lineage>
</organism>
<comment type="caution">
    <text evidence="1">The sequence shown here is derived from an EMBL/GenBank/DDBJ whole genome shotgun (WGS) entry which is preliminary data.</text>
</comment>
<dbReference type="EMBL" id="WIQW01000065">
    <property type="protein sequence ID" value="KAF3089587.1"/>
    <property type="molecule type" value="Genomic_DNA"/>
</dbReference>
<reference evidence="1 2" key="1">
    <citation type="submission" date="2019-06" db="EMBL/GenBank/DDBJ databases">
        <authorList>
            <person name="Palmer J.M."/>
        </authorList>
    </citation>
    <scope>NUCLEOTIDE SEQUENCE [LARGE SCALE GENOMIC DNA]</scope>
    <source>
        <strain evidence="1 2">TWF102</strain>
    </source>
</reference>
<gene>
    <name evidence="1" type="ORF">TWF102_009588</name>
</gene>